<keyword evidence="6" id="KW-0540">Nuclease</keyword>
<evidence type="ECO:0000256" key="4">
    <source>
        <dbReference type="ARBA" id="ARBA00022679"/>
    </source>
</evidence>
<dbReference type="SUPFAM" id="SSF50249">
    <property type="entry name" value="Nucleic acid-binding proteins"/>
    <property type="match status" value="1"/>
</dbReference>
<comment type="caution">
    <text evidence="26">The sequence shown here is derived from an EMBL/GenBank/DDBJ whole genome shotgun (WGS) entry which is preliminary data.</text>
</comment>
<evidence type="ECO:0000256" key="14">
    <source>
        <dbReference type="ARBA" id="ARBA00023125"/>
    </source>
</evidence>
<keyword evidence="17" id="KW-0464">Manganese</keyword>
<evidence type="ECO:0000256" key="2">
    <source>
        <dbReference type="ARBA" id="ARBA00012727"/>
    </source>
</evidence>
<dbReference type="InterPro" id="IPR012310">
    <property type="entry name" value="DNA_ligase_ATP-dep_cent"/>
</dbReference>
<feature type="domain" description="ATP-dependent DNA ligase family profile" evidence="22">
    <location>
        <begin position="259"/>
        <end position="427"/>
    </location>
</feature>
<comment type="cofactor">
    <cofactor evidence="1">
        <name>Mn(2+)</name>
        <dbReference type="ChEBI" id="CHEBI:29035"/>
    </cofactor>
</comment>
<feature type="domain" description="DNA ligase ATP-dependent C-terminal" evidence="23">
    <location>
        <begin position="446"/>
        <end position="541"/>
    </location>
</feature>
<evidence type="ECO:0000259" key="23">
    <source>
        <dbReference type="Pfam" id="PF04679"/>
    </source>
</evidence>
<dbReference type="InterPro" id="IPR052171">
    <property type="entry name" value="NHEJ_LigD"/>
</dbReference>
<dbReference type="InterPro" id="IPR033651">
    <property type="entry name" value="PaeLigD_Pol-like"/>
</dbReference>
<protein>
    <recommendedName>
        <fullName evidence="2">DNA ligase (ATP)</fullName>
        <ecNumber evidence="2">6.5.1.1</ecNumber>
    </recommendedName>
    <alternativeName>
        <fullName evidence="19">NHEJ DNA polymerase</fullName>
    </alternativeName>
</protein>
<evidence type="ECO:0000256" key="10">
    <source>
        <dbReference type="ARBA" id="ARBA00022801"/>
    </source>
</evidence>
<dbReference type="NCBIfam" id="TIGR02779">
    <property type="entry name" value="NHEJ_ligase_lig"/>
    <property type="match status" value="1"/>
</dbReference>
<dbReference type="InterPro" id="IPR012309">
    <property type="entry name" value="DNA_ligase_ATP-dep_C"/>
</dbReference>
<evidence type="ECO:0000256" key="20">
    <source>
        <dbReference type="ARBA" id="ARBA00034003"/>
    </source>
</evidence>
<keyword evidence="16" id="KW-0234">DNA repair</keyword>
<dbReference type="RefSeq" id="WP_202832839.1">
    <property type="nucleotide sequence ID" value="NZ_JAETWB010000007.1"/>
</dbReference>
<evidence type="ECO:0000256" key="17">
    <source>
        <dbReference type="ARBA" id="ARBA00023211"/>
    </source>
</evidence>
<dbReference type="CDD" id="cd04862">
    <property type="entry name" value="PaeLigD_Pol_like"/>
    <property type="match status" value="1"/>
</dbReference>
<keyword evidence="9" id="KW-0227">DNA damage</keyword>
<evidence type="ECO:0000259" key="25">
    <source>
        <dbReference type="Pfam" id="PF21686"/>
    </source>
</evidence>
<feature type="compositionally biased region" description="Low complexity" evidence="21">
    <location>
        <begin position="172"/>
        <end position="184"/>
    </location>
</feature>
<evidence type="ECO:0000313" key="27">
    <source>
        <dbReference type="Proteomes" id="UP000660885"/>
    </source>
</evidence>
<dbReference type="Pfam" id="PF04679">
    <property type="entry name" value="DNA_ligase_A_C"/>
    <property type="match status" value="1"/>
</dbReference>
<evidence type="ECO:0000256" key="18">
    <source>
        <dbReference type="ARBA" id="ARBA00023268"/>
    </source>
</evidence>
<evidence type="ECO:0000256" key="19">
    <source>
        <dbReference type="ARBA" id="ARBA00029943"/>
    </source>
</evidence>
<organism evidence="26 27">
    <name type="scientific">Belnapia arida</name>
    <dbReference type="NCBI Taxonomy" id="2804533"/>
    <lineage>
        <taxon>Bacteria</taxon>
        <taxon>Pseudomonadati</taxon>
        <taxon>Pseudomonadota</taxon>
        <taxon>Alphaproteobacteria</taxon>
        <taxon>Acetobacterales</taxon>
        <taxon>Roseomonadaceae</taxon>
        <taxon>Belnapia</taxon>
    </lineage>
</organism>
<dbReference type="NCBIfam" id="TIGR02778">
    <property type="entry name" value="ligD_pol"/>
    <property type="match status" value="1"/>
</dbReference>
<evidence type="ECO:0000256" key="21">
    <source>
        <dbReference type="SAM" id="MobiDB-lite"/>
    </source>
</evidence>
<dbReference type="InterPro" id="IPR014146">
    <property type="entry name" value="LigD_ligase_dom"/>
</dbReference>
<evidence type="ECO:0000256" key="5">
    <source>
        <dbReference type="ARBA" id="ARBA00022695"/>
    </source>
</evidence>
<evidence type="ECO:0000259" key="22">
    <source>
        <dbReference type="Pfam" id="PF01068"/>
    </source>
</evidence>
<feature type="region of interest" description="Disordered" evidence="21">
    <location>
        <begin position="169"/>
        <end position="212"/>
    </location>
</feature>
<evidence type="ECO:0000256" key="7">
    <source>
        <dbReference type="ARBA" id="ARBA00022723"/>
    </source>
</evidence>
<evidence type="ECO:0000256" key="13">
    <source>
        <dbReference type="ARBA" id="ARBA00022932"/>
    </source>
</evidence>
<dbReference type="CDD" id="cd07971">
    <property type="entry name" value="OBF_DNA_ligase_LigD"/>
    <property type="match status" value="1"/>
</dbReference>
<keyword evidence="27" id="KW-1185">Reference proteome</keyword>
<reference evidence="26 27" key="1">
    <citation type="submission" date="2021-01" db="EMBL/GenBank/DDBJ databases">
        <title>Belnapia mucosa sp. nov. and Belnapia arida sp. nov., isolated from the Tabernas Desert (Almeria, Spain).</title>
        <authorList>
            <person name="Molina-Menor E."/>
            <person name="Vidal-Verdu A."/>
            <person name="Calonge A."/>
            <person name="Satari L."/>
            <person name="Pereto J."/>
            <person name="Porcar M."/>
        </authorList>
    </citation>
    <scope>NUCLEOTIDE SEQUENCE [LARGE SCALE GENOMIC DNA]</scope>
    <source>
        <strain evidence="26 27">T18</strain>
    </source>
</reference>
<evidence type="ECO:0000259" key="24">
    <source>
        <dbReference type="Pfam" id="PF13298"/>
    </source>
</evidence>
<dbReference type="SUPFAM" id="SSF56091">
    <property type="entry name" value="DNA ligase/mRNA capping enzyme, catalytic domain"/>
    <property type="match status" value="1"/>
</dbReference>
<keyword evidence="14" id="KW-0238">DNA-binding</keyword>
<dbReference type="InterPro" id="IPR014145">
    <property type="entry name" value="LigD_pol_dom"/>
</dbReference>
<dbReference type="Gene3D" id="2.40.50.140">
    <property type="entry name" value="Nucleic acid-binding proteins"/>
    <property type="match status" value="1"/>
</dbReference>
<keyword evidence="15" id="KW-0233">DNA recombination</keyword>
<keyword evidence="8" id="KW-0547">Nucleotide-binding</keyword>
<keyword evidence="4" id="KW-0808">Transferase</keyword>
<evidence type="ECO:0000256" key="11">
    <source>
        <dbReference type="ARBA" id="ARBA00022839"/>
    </source>
</evidence>
<dbReference type="NCBIfam" id="TIGR02777">
    <property type="entry name" value="LigD_PE_dom"/>
    <property type="match status" value="1"/>
</dbReference>
<keyword evidence="12" id="KW-0067">ATP-binding</keyword>
<evidence type="ECO:0000256" key="8">
    <source>
        <dbReference type="ARBA" id="ARBA00022741"/>
    </source>
</evidence>
<keyword evidence="7" id="KW-0479">Metal-binding</keyword>
<evidence type="ECO:0000256" key="12">
    <source>
        <dbReference type="ARBA" id="ARBA00022840"/>
    </source>
</evidence>
<gene>
    <name evidence="26" type="primary">ligD</name>
    <name evidence="26" type="ORF">JMJ56_16380</name>
</gene>
<dbReference type="NCBIfam" id="NF004628">
    <property type="entry name" value="PRK05972.1"/>
    <property type="match status" value="1"/>
</dbReference>
<feature type="domain" description="DNA ligase D 3'-phosphoesterase" evidence="24">
    <location>
        <begin position="43"/>
        <end position="148"/>
    </location>
</feature>
<evidence type="ECO:0000256" key="3">
    <source>
        <dbReference type="ARBA" id="ARBA00022598"/>
    </source>
</evidence>
<dbReference type="Gene3D" id="3.30.1490.70">
    <property type="match status" value="1"/>
</dbReference>
<keyword evidence="18" id="KW-0511">Multifunctional enzyme</keyword>
<accession>A0ABS1U4I1</accession>
<dbReference type="Proteomes" id="UP000660885">
    <property type="component" value="Unassembled WGS sequence"/>
</dbReference>
<comment type="catalytic activity">
    <reaction evidence="20">
        <text>ATP + (deoxyribonucleotide)n-3'-hydroxyl + 5'-phospho-(deoxyribonucleotide)m = (deoxyribonucleotide)n+m + AMP + diphosphate.</text>
        <dbReference type="EC" id="6.5.1.1"/>
    </reaction>
</comment>
<dbReference type="Gene3D" id="3.90.920.10">
    <property type="entry name" value="DNA primase, PRIM domain"/>
    <property type="match status" value="1"/>
</dbReference>
<dbReference type="Pfam" id="PF01068">
    <property type="entry name" value="DNA_ligase_A_M"/>
    <property type="match status" value="1"/>
</dbReference>
<dbReference type="EC" id="6.5.1.1" evidence="2"/>
<dbReference type="EMBL" id="JAETWB010000007">
    <property type="protein sequence ID" value="MBL6079596.1"/>
    <property type="molecule type" value="Genomic_DNA"/>
</dbReference>
<keyword evidence="3 26" id="KW-0436">Ligase</keyword>
<dbReference type="Gene3D" id="3.30.470.30">
    <property type="entry name" value="DNA ligase/mRNA capping enzyme"/>
    <property type="match status" value="1"/>
</dbReference>
<dbReference type="CDD" id="cd07906">
    <property type="entry name" value="Adenylation_DNA_ligase_LigD_LigC"/>
    <property type="match status" value="1"/>
</dbReference>
<keyword evidence="10" id="KW-0378">Hydrolase</keyword>
<dbReference type="PANTHER" id="PTHR42705:SF2">
    <property type="entry name" value="BIFUNCTIONAL NON-HOMOLOGOUS END JOINING PROTEIN LIGD"/>
    <property type="match status" value="1"/>
</dbReference>
<evidence type="ECO:0000256" key="1">
    <source>
        <dbReference type="ARBA" id="ARBA00001936"/>
    </source>
</evidence>
<dbReference type="Pfam" id="PF13298">
    <property type="entry name" value="LigD_N"/>
    <property type="match status" value="1"/>
</dbReference>
<name>A0ABS1U4I1_9PROT</name>
<keyword evidence="5" id="KW-0548">Nucleotidyltransferase</keyword>
<sequence length="864" mass="94367">MARAPIARDTSIATYRAKRDFAVTPEPAPARDATGTTRRFVVQKHDARRLHWDFRLEHEGVLVSWAVPKGPSLDPADKRLAVRVEDHPLDYASFEGTIPTGNYGAGKVEIWDEGSWEPLGDPAADLAAGELKFRLSGQRLKGGFVLVRMKRRGGERAENWLLIKEHDDAEQPGADAAALEARPAPKSRGVSRSVKPAIKGQASPAAAPEGRPGTVVAMKPPAHSPQPTGDAPIAGAVPASLPADQKPELATLVEEPPEGTGWLSEVKFDGYRLLIRKHGRDVRLITRNGLDWSAKLPEMVRAIARLKVDSALLDGELVALREDGLSSFANLQAALANGGDRGGLFLYLFDLLHLDGWDLRGCRLADRKAALQPLSDWHGVLRFSDHLDGGTLRVRQQACALGLEGIICKRADAPYRGARTRDWVKVKCQGRDEFIILGWTPPAGSRQGLGALHLGFHDNSGRLHYVGGVGTGFSEKELASLSRRLARMVSTPPEGLLLAGEPPDPAINWVRPELVAEVQYIGWTGFGRLRHAVYLGLREDKGPEDVVRDIPHSEVDRIAFQPRRRGNPTIVHAAKPVTGAQRVGGTQITHADRELWPGITKQDLAEYWRQVAARALPDIAGRPLALLRCPDGIEGQRFFQKHGNRGMPPAIHEGTAGDQPFLSIEDEAGLLACAQMAAIELHGWGASAADPLNPDRIVFDLDPGEGVAFAEVVRAALDLRKQLQDGGLESFCRTTGGKGLHLVVPLRPEAGWELVRDFARGFARALEAEAPDRFIATVSKAQRRGRILVDWLRNGIGATAVCSYSPRARPGATVATPLAWREVTPRLDPQRFTIATVPARLRQQRRDPWAGMATIDQRLPKEFR</sequence>
<dbReference type="InterPro" id="IPR014143">
    <property type="entry name" value="NHEJ_ligase_prk"/>
</dbReference>
<keyword evidence="11" id="KW-0269">Exonuclease</keyword>
<proteinExistence type="predicted"/>
<evidence type="ECO:0000256" key="16">
    <source>
        <dbReference type="ARBA" id="ARBA00023204"/>
    </source>
</evidence>
<dbReference type="PANTHER" id="PTHR42705">
    <property type="entry name" value="BIFUNCTIONAL NON-HOMOLOGOUS END JOINING PROTEIN LIGD"/>
    <property type="match status" value="1"/>
</dbReference>
<dbReference type="GO" id="GO:0016874">
    <property type="term" value="F:ligase activity"/>
    <property type="evidence" value="ECO:0007669"/>
    <property type="project" value="UniProtKB-KW"/>
</dbReference>
<feature type="domain" description="DNA ligase D polymerase" evidence="25">
    <location>
        <begin position="600"/>
        <end position="849"/>
    </location>
</feature>
<evidence type="ECO:0000256" key="15">
    <source>
        <dbReference type="ARBA" id="ARBA00023172"/>
    </source>
</evidence>
<evidence type="ECO:0000256" key="9">
    <source>
        <dbReference type="ARBA" id="ARBA00022763"/>
    </source>
</evidence>
<keyword evidence="13" id="KW-0239">DNA-directed DNA polymerase</keyword>
<dbReference type="InterPro" id="IPR012340">
    <property type="entry name" value="NA-bd_OB-fold"/>
</dbReference>
<dbReference type="Pfam" id="PF21686">
    <property type="entry name" value="LigD_Prim-Pol"/>
    <property type="match status" value="1"/>
</dbReference>
<evidence type="ECO:0000313" key="26">
    <source>
        <dbReference type="EMBL" id="MBL6079596.1"/>
    </source>
</evidence>
<evidence type="ECO:0000256" key="6">
    <source>
        <dbReference type="ARBA" id="ARBA00022722"/>
    </source>
</evidence>
<dbReference type="NCBIfam" id="TIGR02776">
    <property type="entry name" value="NHEJ_ligase_prk"/>
    <property type="match status" value="1"/>
</dbReference>
<dbReference type="InterPro" id="IPR014144">
    <property type="entry name" value="LigD_PE_domain"/>
</dbReference>